<keyword evidence="3" id="KW-1185">Reference proteome</keyword>
<accession>A0ABN7AFC9</accession>
<evidence type="ECO:0000313" key="3">
    <source>
        <dbReference type="Proteomes" id="UP001307889"/>
    </source>
</evidence>
<evidence type="ECO:0000313" key="2">
    <source>
        <dbReference type="EMBL" id="BES89942.1"/>
    </source>
</evidence>
<name>A0ABN7AFC9_9HEMI</name>
<dbReference type="EMBL" id="AP028910">
    <property type="protein sequence ID" value="BES89942.1"/>
    <property type="molecule type" value="Genomic_DNA"/>
</dbReference>
<reference evidence="2 3" key="1">
    <citation type="submission" date="2023-09" db="EMBL/GenBank/DDBJ databases">
        <title>Nesidiocoris tenuis whole genome shotgun sequence.</title>
        <authorList>
            <person name="Shibata T."/>
            <person name="Shimoda M."/>
            <person name="Kobayashi T."/>
            <person name="Uehara T."/>
        </authorList>
    </citation>
    <scope>NUCLEOTIDE SEQUENCE [LARGE SCALE GENOMIC DNA]</scope>
    <source>
        <strain evidence="2 3">Japan</strain>
    </source>
</reference>
<evidence type="ECO:0008006" key="4">
    <source>
        <dbReference type="Google" id="ProtNLM"/>
    </source>
</evidence>
<gene>
    <name evidence="2" type="ORF">NTJ_02750</name>
</gene>
<proteinExistence type="predicted"/>
<dbReference type="Proteomes" id="UP001307889">
    <property type="component" value="Chromosome 2"/>
</dbReference>
<protein>
    <recommendedName>
        <fullName evidence="4">Methyltransferase type 11 domain-containing protein</fullName>
    </recommendedName>
</protein>
<feature type="region of interest" description="Disordered" evidence="1">
    <location>
        <begin position="96"/>
        <end position="118"/>
    </location>
</feature>
<evidence type="ECO:0000256" key="1">
    <source>
        <dbReference type="SAM" id="MobiDB-lite"/>
    </source>
</evidence>
<sequence length="118" mass="13133">MPGRSPNWKMMDKFLTKELAIVDIGTGAGSSWIFRPPGGSGVQPMDVERASTFTYQNLHGMEWGTGDINYTTIPNIIQSYILDDMRAPLPLYGKGEEKARLLREPPTVPPPTTKQLKI</sequence>
<organism evidence="2 3">
    <name type="scientific">Nesidiocoris tenuis</name>
    <dbReference type="NCBI Taxonomy" id="355587"/>
    <lineage>
        <taxon>Eukaryota</taxon>
        <taxon>Metazoa</taxon>
        <taxon>Ecdysozoa</taxon>
        <taxon>Arthropoda</taxon>
        <taxon>Hexapoda</taxon>
        <taxon>Insecta</taxon>
        <taxon>Pterygota</taxon>
        <taxon>Neoptera</taxon>
        <taxon>Paraneoptera</taxon>
        <taxon>Hemiptera</taxon>
        <taxon>Heteroptera</taxon>
        <taxon>Panheteroptera</taxon>
        <taxon>Cimicomorpha</taxon>
        <taxon>Miridae</taxon>
        <taxon>Dicyphina</taxon>
        <taxon>Nesidiocoris</taxon>
    </lineage>
</organism>